<proteinExistence type="predicted"/>
<gene>
    <name evidence="2" type="ordered locus">Oweho_3400</name>
</gene>
<feature type="domain" description="Type 9 secretion system plug protein N-terminal" evidence="1">
    <location>
        <begin position="48"/>
        <end position="173"/>
    </location>
</feature>
<evidence type="ECO:0000313" key="3">
    <source>
        <dbReference type="Proteomes" id="UP000005631"/>
    </source>
</evidence>
<name>G8R5N4_OWEHD</name>
<organism evidence="2 3">
    <name type="scientific">Owenweeksia hongkongensis (strain DSM 17368 / CIP 108786 / JCM 12287 / NRRL B-23963 / UST20020801)</name>
    <dbReference type="NCBI Taxonomy" id="926562"/>
    <lineage>
        <taxon>Bacteria</taxon>
        <taxon>Pseudomonadati</taxon>
        <taxon>Bacteroidota</taxon>
        <taxon>Flavobacteriia</taxon>
        <taxon>Flavobacteriales</taxon>
        <taxon>Owenweeksiaceae</taxon>
        <taxon>Owenweeksia</taxon>
    </lineage>
</organism>
<dbReference type="PATRIC" id="fig|926562.3.peg.3422"/>
<dbReference type="Pfam" id="PF17116">
    <property type="entry name" value="T9SS_plug_1st"/>
    <property type="match status" value="1"/>
</dbReference>
<dbReference type="eggNOG" id="ENOG502Z7QJ">
    <property type="taxonomic scope" value="Bacteria"/>
</dbReference>
<keyword evidence="3" id="KW-1185">Reference proteome</keyword>
<evidence type="ECO:0000313" key="2">
    <source>
        <dbReference type="EMBL" id="AEV34350.1"/>
    </source>
</evidence>
<dbReference type="OrthoDB" id="1522602at2"/>
<accession>G8R5N4</accession>
<dbReference type="Proteomes" id="UP000005631">
    <property type="component" value="Chromosome"/>
</dbReference>
<reference evidence="2 3" key="1">
    <citation type="journal article" date="2012" name="Stand. Genomic Sci.">
        <title>Genome sequence of the orange-pigmented seawater bacterium Owenweeksia hongkongensis type strain (UST20020801(T)).</title>
        <authorList>
            <person name="Riedel T."/>
            <person name="Held B."/>
            <person name="Nolan M."/>
            <person name="Lucas S."/>
            <person name="Lapidus A."/>
            <person name="Tice H."/>
            <person name="Del Rio T.G."/>
            <person name="Cheng J.F."/>
            <person name="Han C."/>
            <person name="Tapia R."/>
            <person name="Goodwin L.A."/>
            <person name="Pitluck S."/>
            <person name="Liolios K."/>
            <person name="Mavromatis K."/>
            <person name="Pagani I."/>
            <person name="Ivanova N."/>
            <person name="Mikhailova N."/>
            <person name="Pati A."/>
            <person name="Chen A."/>
            <person name="Palaniappan K."/>
            <person name="Rohde M."/>
            <person name="Tindall B.J."/>
            <person name="Detter J.C."/>
            <person name="Goker M."/>
            <person name="Woyke T."/>
            <person name="Bristow J."/>
            <person name="Eisen J.A."/>
            <person name="Markowitz V."/>
            <person name="Hugenholtz P."/>
            <person name="Klenk H.P."/>
            <person name="Kyrpides N.C."/>
        </authorList>
    </citation>
    <scope>NUCLEOTIDE SEQUENCE</scope>
    <source>
        <strain evidence="3">DSM 17368 / JCM 12287 / NRRL B-23963</strain>
    </source>
</reference>
<dbReference type="InterPro" id="IPR031345">
    <property type="entry name" value="T9SS_Plug_N"/>
</dbReference>
<sequence length="436" mass="51465">MPLRNLAHLPLLAILFVSFNTLSAQYVIDEYYQQGELKYEDHIYKAGIRTPRFHPITNEMGMPIIKFGGSEQLVLTFDDLYADYMNLSYTFVHCNADWTPSGLMPQEYLGNRQDAYIQNYEYSLNTFFSYTNYALTIPNEQMSFKKSGNYVLIVYANDDRKDLVLTRRFMIYEDKVQAGGIVKRATMVEYMNQRQEIDFFVSHGTYPIPNPFEDLKVHLMQNQRWDNAITNLKPQFIQNQKFLYNYDRENTFDGNSEYRFFDLKNLRSLSQNVSRVQQDSVFTAFLTTDKPRTIERYAVWPDINGQFVVRRLDATSSTTEADYVYVDFMLEAPAPFESGDVYVFGKLSDWKLLREFKMKYDYTRNAYKARIPLKQGYYNFMYATLDKSQSKADLSEVEGTHWETENTYQILVYHREVGQRYDRLVGFAELTSEDLY</sequence>
<dbReference type="HOGENOM" id="CLU_049143_0_0_10"/>
<dbReference type="EMBL" id="CP003156">
    <property type="protein sequence ID" value="AEV34350.1"/>
    <property type="molecule type" value="Genomic_DNA"/>
</dbReference>
<evidence type="ECO:0000259" key="1">
    <source>
        <dbReference type="Pfam" id="PF17116"/>
    </source>
</evidence>
<dbReference type="AlphaFoldDB" id="G8R5N4"/>
<dbReference type="KEGG" id="oho:Oweho_3400"/>
<protein>
    <recommendedName>
        <fullName evidence="1">Type 9 secretion system plug protein N-terminal domain-containing protein</fullName>
    </recommendedName>
</protein>
<dbReference type="STRING" id="926562.Oweho_3400"/>